<organism evidence="2 3">
    <name type="scientific">Flavisolibacter ginsenosidimutans</name>
    <dbReference type="NCBI Taxonomy" id="661481"/>
    <lineage>
        <taxon>Bacteria</taxon>
        <taxon>Pseudomonadati</taxon>
        <taxon>Bacteroidota</taxon>
        <taxon>Chitinophagia</taxon>
        <taxon>Chitinophagales</taxon>
        <taxon>Chitinophagaceae</taxon>
        <taxon>Flavisolibacter</taxon>
    </lineage>
</organism>
<name>A0A5B8UN81_9BACT</name>
<evidence type="ECO:0000313" key="3">
    <source>
        <dbReference type="Proteomes" id="UP000321204"/>
    </source>
</evidence>
<dbReference type="KEGG" id="fgg:FSB75_18575"/>
<dbReference type="AlphaFoldDB" id="A0A5B8UN81"/>
<keyword evidence="3" id="KW-1185">Reference proteome</keyword>
<dbReference type="EMBL" id="CP042433">
    <property type="protein sequence ID" value="QEC57822.1"/>
    <property type="molecule type" value="Genomic_DNA"/>
</dbReference>
<feature type="domain" description="DUF4382" evidence="1">
    <location>
        <begin position="28"/>
        <end position="161"/>
    </location>
</feature>
<dbReference type="Pfam" id="PF14321">
    <property type="entry name" value="DUF4382"/>
    <property type="match status" value="1"/>
</dbReference>
<dbReference type="InterPro" id="IPR025491">
    <property type="entry name" value="DUF4382"/>
</dbReference>
<gene>
    <name evidence="2" type="ORF">FSB75_18575</name>
</gene>
<dbReference type="PROSITE" id="PS51257">
    <property type="entry name" value="PROKAR_LIPOPROTEIN"/>
    <property type="match status" value="1"/>
</dbReference>
<protein>
    <submittedName>
        <fullName evidence="2">DUF4382 domain-containing protein</fullName>
    </submittedName>
</protein>
<proteinExistence type="predicted"/>
<dbReference type="RefSeq" id="WP_146790541.1">
    <property type="nucleotide sequence ID" value="NZ_BAABIO010000003.1"/>
</dbReference>
<evidence type="ECO:0000313" key="2">
    <source>
        <dbReference type="EMBL" id="QEC57822.1"/>
    </source>
</evidence>
<evidence type="ECO:0000259" key="1">
    <source>
        <dbReference type="Pfam" id="PF14321"/>
    </source>
</evidence>
<dbReference type="OrthoDB" id="2111471at2"/>
<accession>A0A5B8UN81</accession>
<dbReference type="Proteomes" id="UP000321204">
    <property type="component" value="Chromosome"/>
</dbReference>
<sequence length="166" mass="18296">MNWKLSLAAFSFCAVLFACKKEDKQVPVQIVLTDNPTDFDEVNVDITDIRVKLDKDTTDWISLNTKAGVYNLLALQNGIMDTLATGTAPTGILKEVRFILGSRNTVKVNGVMQPLVIPSGSESGLKIKIDKHLGETLNSFVLDFDAALSIKQENDGYKLRPVIKLK</sequence>
<reference evidence="2 3" key="1">
    <citation type="journal article" date="2015" name="Int. J. Syst. Evol. Microbiol.">
        <title>Flavisolibacter ginsenosidimutans sp. nov., with ginsenoside-converting activity isolated from soil used for cultivating ginseng.</title>
        <authorList>
            <person name="Zhao Y."/>
            <person name="Liu Q."/>
            <person name="Kang M.S."/>
            <person name="Jin F."/>
            <person name="Yu H."/>
            <person name="Im W.T."/>
        </authorList>
    </citation>
    <scope>NUCLEOTIDE SEQUENCE [LARGE SCALE GENOMIC DNA]</scope>
    <source>
        <strain evidence="2 3">Gsoil 636</strain>
    </source>
</reference>